<protein>
    <recommendedName>
        <fullName evidence="1">Mitochondrial import inner membrane translocase subunit TIM50</fullName>
    </recommendedName>
</protein>
<dbReference type="PANTHER" id="PTHR12210">
    <property type="entry name" value="DULLARD PROTEIN PHOSPHATASE"/>
    <property type="match status" value="1"/>
</dbReference>
<keyword evidence="4" id="KW-1185">Reference proteome</keyword>
<comment type="similarity">
    <text evidence="1">Belongs to the TIM50 family.</text>
</comment>
<evidence type="ECO:0000256" key="1">
    <source>
        <dbReference type="RuleBase" id="RU365079"/>
    </source>
</evidence>
<organism evidence="3 4">
    <name type="scientific">Puccinia striiformis f. sp. tritici PST-78</name>
    <dbReference type="NCBI Taxonomy" id="1165861"/>
    <lineage>
        <taxon>Eukaryota</taxon>
        <taxon>Fungi</taxon>
        <taxon>Dikarya</taxon>
        <taxon>Basidiomycota</taxon>
        <taxon>Pucciniomycotina</taxon>
        <taxon>Pucciniomycetes</taxon>
        <taxon>Pucciniales</taxon>
        <taxon>Pucciniaceae</taxon>
        <taxon>Puccinia</taxon>
    </lineage>
</organism>
<dbReference type="Pfam" id="PF03031">
    <property type="entry name" value="NIF"/>
    <property type="match status" value="1"/>
</dbReference>
<comment type="subunit">
    <text evidence="1">Component of the TIM23 complex.</text>
</comment>
<feature type="domain" description="FCP1 homology" evidence="2">
    <location>
        <begin position="78"/>
        <end position="242"/>
    </location>
</feature>
<dbReference type="Gene3D" id="3.40.50.1000">
    <property type="entry name" value="HAD superfamily/HAD-like"/>
    <property type="match status" value="1"/>
</dbReference>
<dbReference type="InterPro" id="IPR050365">
    <property type="entry name" value="TIM50"/>
</dbReference>
<evidence type="ECO:0000259" key="2">
    <source>
        <dbReference type="PROSITE" id="PS50969"/>
    </source>
</evidence>
<reference evidence="4" key="1">
    <citation type="submission" date="2014-03" db="EMBL/GenBank/DDBJ databases">
        <title>The Genome Sequence of Puccinia striiformis f. sp. tritici PST-78.</title>
        <authorList>
            <consortium name="The Broad Institute Genome Sequencing Platform"/>
            <person name="Cuomo C."/>
            <person name="Hulbert S."/>
            <person name="Chen X."/>
            <person name="Walker B."/>
            <person name="Young S.K."/>
            <person name="Zeng Q."/>
            <person name="Gargeya S."/>
            <person name="Fitzgerald M."/>
            <person name="Haas B."/>
            <person name="Abouelleil A."/>
            <person name="Alvarado L."/>
            <person name="Arachchi H.M."/>
            <person name="Berlin A.M."/>
            <person name="Chapman S.B."/>
            <person name="Goldberg J."/>
            <person name="Griggs A."/>
            <person name="Gujja S."/>
            <person name="Hansen M."/>
            <person name="Howarth C."/>
            <person name="Imamovic A."/>
            <person name="Larimer J."/>
            <person name="McCowan C."/>
            <person name="Montmayeur A."/>
            <person name="Murphy C."/>
            <person name="Neiman D."/>
            <person name="Pearson M."/>
            <person name="Priest M."/>
            <person name="Roberts A."/>
            <person name="Saif S."/>
            <person name="Shea T."/>
            <person name="Sisk P."/>
            <person name="Sykes S."/>
            <person name="Wortman J."/>
            <person name="Nusbaum C."/>
            <person name="Birren B."/>
        </authorList>
    </citation>
    <scope>NUCLEOTIDE SEQUENCE [LARGE SCALE GENOMIC DNA]</scope>
    <source>
        <strain evidence="4">race PST-78</strain>
    </source>
</reference>
<dbReference type="InterPro" id="IPR023214">
    <property type="entry name" value="HAD_sf"/>
</dbReference>
<dbReference type="OrthoDB" id="2497603at2759"/>
<dbReference type="InterPro" id="IPR004274">
    <property type="entry name" value="FCP1_dom"/>
</dbReference>
<dbReference type="EMBL" id="AJIL01000046">
    <property type="protein sequence ID" value="KNE99372.1"/>
    <property type="molecule type" value="Genomic_DNA"/>
</dbReference>
<dbReference type="Proteomes" id="UP000054564">
    <property type="component" value="Unassembled WGS sequence"/>
</dbReference>
<sequence>MANQDATPLKLGDAEKVDIDACTPREVATGALAELLKGSDAVDDSVLDGYYCIKNLDSFEKWISEHKSTLCNPALELSQSKNKILVMDLDNTLIARDCYSHDFVVDCLNGSRYSIKIHPMTLTFLHEMGQHYKGIAIYTSSSHVYANEIARQITMRYKEAYPDSKHTPFYNILSCNDCILVNGDRCKDLTNFGSLKNVVFVDDDPYYSMRNQNDNVIHVRRYHGQSSQEGGLMAIAPLLSFLSSVDSVPDTMHKLKKVWHNAGYVKVVQSTNGITC</sequence>
<dbReference type="GO" id="GO:0015031">
    <property type="term" value="P:protein transport"/>
    <property type="evidence" value="ECO:0007669"/>
    <property type="project" value="UniProtKB-KW"/>
</dbReference>
<dbReference type="SUPFAM" id="SSF56784">
    <property type="entry name" value="HAD-like"/>
    <property type="match status" value="1"/>
</dbReference>
<evidence type="ECO:0000313" key="4">
    <source>
        <dbReference type="Proteomes" id="UP000054564"/>
    </source>
</evidence>
<comment type="caution">
    <text evidence="3">The sequence shown here is derived from an EMBL/GenBank/DDBJ whole genome shotgun (WGS) entry which is preliminary data.</text>
</comment>
<keyword evidence="1" id="KW-0653">Protein transport</keyword>
<dbReference type="GO" id="GO:0005744">
    <property type="term" value="C:TIM23 mitochondrial import inner membrane translocase complex"/>
    <property type="evidence" value="ECO:0007669"/>
    <property type="project" value="UniProtKB-UniRule"/>
</dbReference>
<keyword evidence="1" id="KW-0809">Transit peptide</keyword>
<keyword evidence="1" id="KW-0813">Transport</keyword>
<accession>A0A0L0VJA9</accession>
<dbReference type="STRING" id="1165861.A0A0L0VJA9"/>
<dbReference type="InterPro" id="IPR036412">
    <property type="entry name" value="HAD-like_sf"/>
</dbReference>
<keyword evidence="1" id="KW-0496">Mitochondrion</keyword>
<dbReference type="PROSITE" id="PS50969">
    <property type="entry name" value="FCP1"/>
    <property type="match status" value="1"/>
</dbReference>
<evidence type="ECO:0000313" key="3">
    <source>
        <dbReference type="EMBL" id="KNE99372.1"/>
    </source>
</evidence>
<comment type="subcellular location">
    <subcellularLocation>
        <location evidence="1">Mitochondrion inner membrane</location>
        <topology evidence="1">Single-pass membrane protein</topology>
    </subcellularLocation>
</comment>
<dbReference type="SMART" id="SM00577">
    <property type="entry name" value="CPDc"/>
    <property type="match status" value="1"/>
</dbReference>
<dbReference type="AlphaFoldDB" id="A0A0L0VJA9"/>
<proteinExistence type="inferred from homology"/>
<comment type="function">
    <text evidence="1">Essential component of the TIM23 complex, a complex that mediates the translocation of transit peptide-containing proteins across the mitochondrial inner membrane.</text>
</comment>
<gene>
    <name evidence="3" type="ORF">PSTG_07304</name>
</gene>
<name>A0A0L0VJA9_9BASI</name>
<keyword evidence="1" id="KW-0811">Translocation</keyword>